<dbReference type="InterPro" id="IPR015897">
    <property type="entry name" value="CHK_kinase-like"/>
</dbReference>
<dbReference type="RefSeq" id="XP_052744305.1">
    <property type="nucleotide sequence ID" value="XM_052888345.1"/>
</dbReference>
<name>A0ABM3LYZ5_BICAN</name>
<dbReference type="InterPro" id="IPR011009">
    <property type="entry name" value="Kinase-like_dom_sf"/>
</dbReference>
<accession>A0ABM3LYZ5</accession>
<gene>
    <name evidence="3" type="primary">LOC112047363</name>
</gene>
<dbReference type="PANTHER" id="PTHR11012">
    <property type="entry name" value="PROTEIN KINASE-LIKE DOMAIN-CONTAINING"/>
    <property type="match status" value="1"/>
</dbReference>
<evidence type="ECO:0000313" key="2">
    <source>
        <dbReference type="Proteomes" id="UP001652582"/>
    </source>
</evidence>
<proteinExistence type="predicted"/>
<evidence type="ECO:0000259" key="1">
    <source>
        <dbReference type="SMART" id="SM00587"/>
    </source>
</evidence>
<dbReference type="PANTHER" id="PTHR11012:SF30">
    <property type="entry name" value="PROTEIN KINASE-LIKE DOMAIN-CONTAINING"/>
    <property type="match status" value="1"/>
</dbReference>
<feature type="domain" description="CHK kinase-like" evidence="1">
    <location>
        <begin position="46"/>
        <end position="196"/>
    </location>
</feature>
<dbReference type="Pfam" id="PF02958">
    <property type="entry name" value="EcKL"/>
    <property type="match status" value="2"/>
</dbReference>
<dbReference type="InterPro" id="IPR004119">
    <property type="entry name" value="EcKL"/>
</dbReference>
<dbReference type="SUPFAM" id="SSF56112">
    <property type="entry name" value="Protein kinase-like (PK-like)"/>
    <property type="match status" value="1"/>
</dbReference>
<evidence type="ECO:0000313" key="3">
    <source>
        <dbReference type="RefSeq" id="XP_052744305.1"/>
    </source>
</evidence>
<organism evidence="2 3">
    <name type="scientific">Bicyclus anynana</name>
    <name type="common">Squinting bush brown butterfly</name>
    <dbReference type="NCBI Taxonomy" id="110368"/>
    <lineage>
        <taxon>Eukaryota</taxon>
        <taxon>Metazoa</taxon>
        <taxon>Ecdysozoa</taxon>
        <taxon>Arthropoda</taxon>
        <taxon>Hexapoda</taxon>
        <taxon>Insecta</taxon>
        <taxon>Pterygota</taxon>
        <taxon>Neoptera</taxon>
        <taxon>Endopterygota</taxon>
        <taxon>Lepidoptera</taxon>
        <taxon>Glossata</taxon>
        <taxon>Ditrysia</taxon>
        <taxon>Papilionoidea</taxon>
        <taxon>Nymphalidae</taxon>
        <taxon>Satyrinae</taxon>
        <taxon>Satyrini</taxon>
        <taxon>Mycalesina</taxon>
        <taxon>Bicyclus</taxon>
    </lineage>
</organism>
<keyword evidence="2" id="KW-1185">Reference proteome</keyword>
<reference evidence="3" key="1">
    <citation type="submission" date="2025-08" db="UniProtKB">
        <authorList>
            <consortium name="RefSeq"/>
        </authorList>
    </citation>
    <scope>IDENTIFICATION</scope>
</reference>
<dbReference type="GeneID" id="112047363"/>
<dbReference type="Proteomes" id="UP001652582">
    <property type="component" value="Chromosome 22"/>
</dbReference>
<dbReference type="SMART" id="SM00587">
    <property type="entry name" value="CHK"/>
    <property type="match status" value="1"/>
</dbReference>
<protein>
    <submittedName>
        <fullName evidence="3">Uncharacterized protein LOC112047363 isoform X2</fullName>
    </submittedName>
</protein>
<sequence>MSIISNEYINSVINNIAEALELKEWTCNKQSFDKIAQNYFGVIIPIYLSGQRDNKTVNIPIVLKLAPTDERYRVSGAVGIFFAKEVFVYRKVLHRYGEIQKNYPLIQFVMPECYYFRDDHCHELIAMQNMCERGFKPFDNLPTSACIIDYQTTRIGSPAFDVLFLIITSTTSCLRKKHFKHLLDVYYETFQLTLKYANMNSEEIYSREMLDYDLGIVGPSCFIVANTAMWLASGLQEEGHVRSKIVLNTDAERTEAVIKYKNIISGIIDDLSDNNYIHSVFL</sequence>